<evidence type="ECO:0000313" key="1">
    <source>
        <dbReference type="EMBL" id="GIY74438.1"/>
    </source>
</evidence>
<sequence length="179" mass="20367">MVKSHVVPYQSHSTILAFGVRSDGPNIERHSIPNKCLWLRYYTSFNTMDENRIGSSKWKRASDPIPALLGRLKSLVPQLHIIINDINSSHFFFKTLSQDKCLAENKPSAIKDYGRSRKTMEPRSILNGEIYANQPMSLYRLPVYFSDLLLLRKLFQMAKVYGSKSNNGALKTVTVGLNC</sequence>
<gene>
    <name evidence="1" type="ORF">CDAR_502171</name>
</gene>
<organism evidence="1 2">
    <name type="scientific">Caerostris darwini</name>
    <dbReference type="NCBI Taxonomy" id="1538125"/>
    <lineage>
        <taxon>Eukaryota</taxon>
        <taxon>Metazoa</taxon>
        <taxon>Ecdysozoa</taxon>
        <taxon>Arthropoda</taxon>
        <taxon>Chelicerata</taxon>
        <taxon>Arachnida</taxon>
        <taxon>Araneae</taxon>
        <taxon>Araneomorphae</taxon>
        <taxon>Entelegynae</taxon>
        <taxon>Araneoidea</taxon>
        <taxon>Araneidae</taxon>
        <taxon>Caerostris</taxon>
    </lineage>
</organism>
<proteinExistence type="predicted"/>
<keyword evidence="2" id="KW-1185">Reference proteome</keyword>
<evidence type="ECO:0000313" key="2">
    <source>
        <dbReference type="Proteomes" id="UP001054837"/>
    </source>
</evidence>
<protein>
    <recommendedName>
        <fullName evidence="3">Maturase K</fullName>
    </recommendedName>
</protein>
<reference evidence="1 2" key="1">
    <citation type="submission" date="2021-06" db="EMBL/GenBank/DDBJ databases">
        <title>Caerostris darwini draft genome.</title>
        <authorList>
            <person name="Kono N."/>
            <person name="Arakawa K."/>
        </authorList>
    </citation>
    <scope>NUCLEOTIDE SEQUENCE [LARGE SCALE GENOMIC DNA]</scope>
</reference>
<dbReference type="Proteomes" id="UP001054837">
    <property type="component" value="Unassembled WGS sequence"/>
</dbReference>
<accession>A0AAV4VWD4</accession>
<name>A0AAV4VWD4_9ARAC</name>
<dbReference type="EMBL" id="BPLQ01013753">
    <property type="protein sequence ID" value="GIY74438.1"/>
    <property type="molecule type" value="Genomic_DNA"/>
</dbReference>
<comment type="caution">
    <text evidence="1">The sequence shown here is derived from an EMBL/GenBank/DDBJ whole genome shotgun (WGS) entry which is preliminary data.</text>
</comment>
<dbReference type="AlphaFoldDB" id="A0AAV4VWD4"/>
<evidence type="ECO:0008006" key="3">
    <source>
        <dbReference type="Google" id="ProtNLM"/>
    </source>
</evidence>